<dbReference type="EMBL" id="JAAGKO020000019">
    <property type="protein sequence ID" value="MDI5964002.1"/>
    <property type="molecule type" value="Genomic_DNA"/>
</dbReference>
<feature type="coiled-coil region" evidence="1">
    <location>
        <begin position="63"/>
        <end position="123"/>
    </location>
</feature>
<proteinExistence type="predicted"/>
<sequence>MSRISVRGIAVASATAVTTVGAVVGMASGSDATAAAAQPVADSVTLDSIASAQQADAMTASLTEQAQTQQAEAEATAKKQAEEAARKQAAAEAAKKKAEAEAAAKAKAEAAAAKAKAQKIATEAAATGNYSVSAVQAMAQQIVGNATQYQCFSWIVSRESGWNYRATNASSGAYGLVQALPGSKMSSAGADWQTNPATQIKWGMSYMNSRYGSPCGAQQFWEANGWY</sequence>
<dbReference type="SUPFAM" id="SSF53955">
    <property type="entry name" value="Lysozyme-like"/>
    <property type="match status" value="1"/>
</dbReference>
<keyword evidence="1" id="KW-0175">Coiled coil</keyword>
<dbReference type="InterPro" id="IPR023346">
    <property type="entry name" value="Lysozyme-like_dom_sf"/>
</dbReference>
<evidence type="ECO:0000313" key="4">
    <source>
        <dbReference type="EMBL" id="MDI5970035.1"/>
    </source>
</evidence>
<feature type="signal peptide" evidence="2">
    <location>
        <begin position="1"/>
        <end position="22"/>
    </location>
</feature>
<evidence type="ECO:0000256" key="1">
    <source>
        <dbReference type="SAM" id="Coils"/>
    </source>
</evidence>
<dbReference type="AlphaFoldDB" id="A0AA90KG24"/>
<dbReference type="InterPro" id="IPR009148">
    <property type="entry name" value="PcsB-like"/>
</dbReference>
<keyword evidence="2" id="KW-0732">Signal</keyword>
<protein>
    <submittedName>
        <fullName evidence="4">Lytic transglycosylase domain-containing protein</fullName>
    </submittedName>
</protein>
<dbReference type="RefSeq" id="WP_271315681.1">
    <property type="nucleotide sequence ID" value="NZ_JAAGKO020000019.1"/>
</dbReference>
<evidence type="ECO:0000313" key="3">
    <source>
        <dbReference type="EMBL" id="MDI5964002.1"/>
    </source>
</evidence>
<organism evidence="4">
    <name type="scientific">Streptantibioticus silvisoli</name>
    <dbReference type="NCBI Taxonomy" id="2705255"/>
    <lineage>
        <taxon>Bacteria</taxon>
        <taxon>Bacillati</taxon>
        <taxon>Actinomycetota</taxon>
        <taxon>Actinomycetes</taxon>
        <taxon>Kitasatosporales</taxon>
        <taxon>Streptomycetaceae</taxon>
        <taxon>Streptantibioticus</taxon>
    </lineage>
</organism>
<reference evidence="4 5" key="1">
    <citation type="submission" date="2023-05" db="EMBL/GenBank/DDBJ databases">
        <title>Streptantibioticus silvisoli sp. nov., acidotolerant actinomycetes 1 from pine litter.</title>
        <authorList>
            <person name="Swiecimska M."/>
            <person name="Golinska P."/>
            <person name="Sangal V."/>
            <person name="Wachnowicz B."/>
            <person name="Goodfellow M."/>
        </authorList>
    </citation>
    <scope>NUCLEOTIDE SEQUENCE</scope>
    <source>
        <strain evidence="4">SL13</strain>
        <strain evidence="3 5">SL54</strain>
    </source>
</reference>
<accession>A0AA90KG24</accession>
<name>A0AA90KG24_9ACTN</name>
<evidence type="ECO:0000256" key="2">
    <source>
        <dbReference type="SAM" id="SignalP"/>
    </source>
</evidence>
<dbReference type="PRINTS" id="PR01852">
    <property type="entry name" value="SIBAPROTEIN"/>
</dbReference>
<dbReference type="Proteomes" id="UP001156398">
    <property type="component" value="Unassembled WGS sequence"/>
</dbReference>
<keyword evidence="5" id="KW-1185">Reference proteome</keyword>
<dbReference type="EMBL" id="JABXJJ020000013">
    <property type="protein sequence ID" value="MDI5970035.1"/>
    <property type="molecule type" value="Genomic_DNA"/>
</dbReference>
<feature type="chain" id="PRO_5041740269" evidence="2">
    <location>
        <begin position="23"/>
        <end position="227"/>
    </location>
</feature>
<gene>
    <name evidence="3" type="ORF">POF43_014975</name>
    <name evidence="4" type="ORF">POF50_011905</name>
</gene>
<evidence type="ECO:0000313" key="5">
    <source>
        <dbReference type="Proteomes" id="UP001156398"/>
    </source>
</evidence>
<comment type="caution">
    <text evidence="4">The sequence shown here is derived from an EMBL/GenBank/DDBJ whole genome shotgun (WGS) entry which is preliminary data.</text>
</comment>